<feature type="compositionally biased region" description="Basic residues" evidence="1">
    <location>
        <begin position="20"/>
        <end position="51"/>
    </location>
</feature>
<accession>A0AAV3Y1F8</accession>
<dbReference type="Proteomes" id="UP000735302">
    <property type="component" value="Unassembled WGS sequence"/>
</dbReference>
<evidence type="ECO:0000313" key="3">
    <source>
        <dbReference type="Proteomes" id="UP000735302"/>
    </source>
</evidence>
<feature type="compositionally biased region" description="Basic and acidic residues" evidence="1">
    <location>
        <begin position="232"/>
        <end position="242"/>
    </location>
</feature>
<feature type="compositionally biased region" description="Polar residues" evidence="1">
    <location>
        <begin position="974"/>
        <end position="985"/>
    </location>
</feature>
<feature type="region of interest" description="Disordered" evidence="1">
    <location>
        <begin position="1"/>
        <end position="176"/>
    </location>
</feature>
<keyword evidence="3" id="KW-1185">Reference proteome</keyword>
<feature type="compositionally biased region" description="Polar residues" evidence="1">
    <location>
        <begin position="492"/>
        <end position="503"/>
    </location>
</feature>
<gene>
    <name evidence="2" type="ORF">PoB_000342600</name>
</gene>
<dbReference type="AlphaFoldDB" id="A0AAV3Y1F8"/>
<feature type="compositionally biased region" description="Basic residues" evidence="1">
    <location>
        <begin position="156"/>
        <end position="176"/>
    </location>
</feature>
<evidence type="ECO:0000313" key="2">
    <source>
        <dbReference type="EMBL" id="GFN76920.1"/>
    </source>
</evidence>
<name>A0AAV3Y1F8_9GAST</name>
<comment type="caution">
    <text evidence="2">The sequence shown here is derived from an EMBL/GenBank/DDBJ whole genome shotgun (WGS) entry which is preliminary data.</text>
</comment>
<protein>
    <submittedName>
        <fullName evidence="2">Pedal peptide 4</fullName>
    </submittedName>
</protein>
<feature type="compositionally biased region" description="Polar residues" evidence="1">
    <location>
        <begin position="64"/>
        <end position="78"/>
    </location>
</feature>
<feature type="compositionally biased region" description="Acidic residues" evidence="1">
    <location>
        <begin position="1"/>
        <end position="15"/>
    </location>
</feature>
<feature type="compositionally biased region" description="Basic and acidic residues" evidence="1">
    <location>
        <begin position="1021"/>
        <end position="1050"/>
    </location>
</feature>
<feature type="compositionally biased region" description="Polar residues" evidence="1">
    <location>
        <begin position="118"/>
        <end position="145"/>
    </location>
</feature>
<feature type="compositionally biased region" description="Basic and acidic residues" evidence="1">
    <location>
        <begin position="360"/>
        <end position="374"/>
    </location>
</feature>
<feature type="compositionally biased region" description="Basic and acidic residues" evidence="1">
    <location>
        <begin position="94"/>
        <end position="104"/>
    </location>
</feature>
<feature type="region of interest" description="Disordered" evidence="1">
    <location>
        <begin position="1015"/>
        <end position="1050"/>
    </location>
</feature>
<feature type="region of interest" description="Disordered" evidence="1">
    <location>
        <begin position="360"/>
        <end position="380"/>
    </location>
</feature>
<feature type="region of interest" description="Disordered" evidence="1">
    <location>
        <begin position="634"/>
        <end position="695"/>
    </location>
</feature>
<feature type="region of interest" description="Disordered" evidence="1">
    <location>
        <begin position="945"/>
        <end position="988"/>
    </location>
</feature>
<sequence length="1050" mass="119579">MEEEEEEEAEEDEEEEKKQEKRRKRKRKKRQRRRRRRRWRRRRRRRKKNGKKAFQTARWKRSHPSSLSKQNIEASQRTGMDPGSSVVDQNSWDLTHKPNHEPHDSLPPSFIPGPHFSLSASSSVWTSRGSNTPSVSPSDQVITKSRSGDTESGGGHRLHPKRNRHKQMVKRSHHHISRRSFDSIDMDSGLHGLSQNFFGSRVAMKNDPYTYGVFTDLKREGNNPEEPSLNEKTTRQEDSEDLENLRKLTLEDDDEDKGNEELDIVLSLLPLWDRWVVDSPKAADDLSEVSLNNNFGYQDHDTINDFENNIRKRGFDSISRWRGGLSGISQNFIGPKRDDFDSIRKNLNYRNPVYSFGWKKRESQERSQTDKRSFDSISNRFTSGLSQNHWSKKASSPREDRWWGHGLRQNYWAKRDFEKLGMGNNNLAEKFIKKKRFPSRGTNLPSLAKGYIDNARDYEEERNKMDVRSVNRPRDISMVGDNDELPHKRSFDSINRGQLSGLGQNHMKKRAPELTANSHIQAIRGVGSVSRRSFDSINDRSELSGAFQNYVNTRNLETDPGNERDFALKQWKRFDSISVSPLGGMGQNFISKKTSDSLNLSPNHYGIYKTTFDPFSMGLLGGVNQHFIIKRSISSQAGKKNGQHNARTRNKRQFDSSLGGLRQNFVSSKRPPEAGPPQSPRSGVTSFTNKFPRKRSLDSIERNSLRGLAQNFFSKRSFDSIERGRVSGLRQNFISKRNLDSVGDSRMGGLRQNFLSKRNLDFIDNSGVGGLRQNYLEKKNFDSINDGRVGGFSQNFVNKRGFDSIGLRHLSGLRQNFIDKRNFITANHRDPFSSKRSFDSIDNTGLGGLGQNFISKRSFSSLDNSQMGGFRQNFVSKRYFDSISNGGLDGMRQNFISKRLRYLAAKSPSRKDFGLRKILKQLQDASTQATRSRIASPNVQFPPLESGILLDSPSSSTDALFHSEGTSAGGDTLRSGSKMSENNEGQVPVARDAAAPRFSSSNHIKEAEKTLTKLVSNSADDETKVLSEQRDAMAKIENDSAKISTEEETR</sequence>
<dbReference type="EMBL" id="BLXT01000430">
    <property type="protein sequence ID" value="GFN76920.1"/>
    <property type="molecule type" value="Genomic_DNA"/>
</dbReference>
<feature type="compositionally biased region" description="Polar residues" evidence="1">
    <location>
        <begin position="680"/>
        <end position="689"/>
    </location>
</feature>
<feature type="region of interest" description="Disordered" evidence="1">
    <location>
        <begin position="475"/>
        <end position="503"/>
    </location>
</feature>
<reference evidence="2 3" key="1">
    <citation type="journal article" date="2021" name="Elife">
        <title>Chloroplast acquisition without the gene transfer in kleptoplastic sea slugs, Plakobranchus ocellatus.</title>
        <authorList>
            <person name="Maeda T."/>
            <person name="Takahashi S."/>
            <person name="Yoshida T."/>
            <person name="Shimamura S."/>
            <person name="Takaki Y."/>
            <person name="Nagai Y."/>
            <person name="Toyoda A."/>
            <person name="Suzuki Y."/>
            <person name="Arimoto A."/>
            <person name="Ishii H."/>
            <person name="Satoh N."/>
            <person name="Nishiyama T."/>
            <person name="Hasebe M."/>
            <person name="Maruyama T."/>
            <person name="Minagawa J."/>
            <person name="Obokata J."/>
            <person name="Shigenobu S."/>
        </authorList>
    </citation>
    <scope>NUCLEOTIDE SEQUENCE [LARGE SCALE GENOMIC DNA]</scope>
</reference>
<proteinExistence type="predicted"/>
<evidence type="ECO:0000256" key="1">
    <source>
        <dbReference type="SAM" id="MobiDB-lite"/>
    </source>
</evidence>
<organism evidence="2 3">
    <name type="scientific">Plakobranchus ocellatus</name>
    <dbReference type="NCBI Taxonomy" id="259542"/>
    <lineage>
        <taxon>Eukaryota</taxon>
        <taxon>Metazoa</taxon>
        <taxon>Spiralia</taxon>
        <taxon>Lophotrochozoa</taxon>
        <taxon>Mollusca</taxon>
        <taxon>Gastropoda</taxon>
        <taxon>Heterobranchia</taxon>
        <taxon>Euthyneura</taxon>
        <taxon>Panpulmonata</taxon>
        <taxon>Sacoglossa</taxon>
        <taxon>Placobranchoidea</taxon>
        <taxon>Plakobranchidae</taxon>
        <taxon>Plakobranchus</taxon>
    </lineage>
</organism>
<feature type="region of interest" description="Disordered" evidence="1">
    <location>
        <begin position="215"/>
        <end position="242"/>
    </location>
</feature>